<reference evidence="3" key="1">
    <citation type="journal article" date="2022" name="Int. J. Mol. Sci.">
        <title>Draft Genome of Tanacetum Coccineum: Genomic Comparison of Closely Related Tanacetum-Family Plants.</title>
        <authorList>
            <person name="Yamashiro T."/>
            <person name="Shiraishi A."/>
            <person name="Nakayama K."/>
            <person name="Satake H."/>
        </authorList>
    </citation>
    <scope>NUCLEOTIDE SEQUENCE</scope>
</reference>
<dbReference type="SUPFAM" id="SSF54928">
    <property type="entry name" value="RNA-binding domain, RBD"/>
    <property type="match status" value="1"/>
</dbReference>
<dbReference type="InterPro" id="IPR035979">
    <property type="entry name" value="RBD_domain_sf"/>
</dbReference>
<sequence>MGHRCSDVDEVKKISTSIFVMNFSNQFYAKDLWKVCNHYGNVIDAFILNRRSKSGKRFGFVLFIKIFDVDRLVNNLCTIWVERFKLHANIARFQRSPLKNSNTQFTNKAEKKSVLAVVHKDSGVYGYSSSYARVVKIRPRTQNVKEENKPSIVVLANDGFDYIKLKYMGGYWVMIEFQTEASKEKFKANVGIGSWFSQLEQGSNLFHIDESHTWVDIEDIPLKIPDFAEDDEEESDTDNEIRDEELHDESACMHNHATVEGESDVEEVFENIFENEQYQAHKKDDLNIGQNDIRLEDPFNIYDLLNKK</sequence>
<dbReference type="Gene3D" id="3.30.70.330">
    <property type="match status" value="1"/>
</dbReference>
<evidence type="ECO:0000313" key="3">
    <source>
        <dbReference type="EMBL" id="GJS70305.1"/>
    </source>
</evidence>
<dbReference type="Proteomes" id="UP001151760">
    <property type="component" value="Unassembled WGS sequence"/>
</dbReference>
<dbReference type="InterPro" id="IPR000504">
    <property type="entry name" value="RRM_dom"/>
</dbReference>
<name>A0ABQ4XY14_9ASTR</name>
<keyword evidence="4" id="KW-1185">Reference proteome</keyword>
<reference evidence="3" key="2">
    <citation type="submission" date="2022-01" db="EMBL/GenBank/DDBJ databases">
        <authorList>
            <person name="Yamashiro T."/>
            <person name="Shiraishi A."/>
            <person name="Satake H."/>
            <person name="Nakayama K."/>
        </authorList>
    </citation>
    <scope>NUCLEOTIDE SEQUENCE</scope>
</reference>
<feature type="domain" description="RRM" evidence="2">
    <location>
        <begin position="16"/>
        <end position="93"/>
    </location>
</feature>
<evidence type="ECO:0000259" key="2">
    <source>
        <dbReference type="PROSITE" id="PS50102"/>
    </source>
</evidence>
<organism evidence="3 4">
    <name type="scientific">Tanacetum coccineum</name>
    <dbReference type="NCBI Taxonomy" id="301880"/>
    <lineage>
        <taxon>Eukaryota</taxon>
        <taxon>Viridiplantae</taxon>
        <taxon>Streptophyta</taxon>
        <taxon>Embryophyta</taxon>
        <taxon>Tracheophyta</taxon>
        <taxon>Spermatophyta</taxon>
        <taxon>Magnoliopsida</taxon>
        <taxon>eudicotyledons</taxon>
        <taxon>Gunneridae</taxon>
        <taxon>Pentapetalae</taxon>
        <taxon>asterids</taxon>
        <taxon>campanulids</taxon>
        <taxon>Asterales</taxon>
        <taxon>Asteraceae</taxon>
        <taxon>Asteroideae</taxon>
        <taxon>Anthemideae</taxon>
        <taxon>Anthemidinae</taxon>
        <taxon>Tanacetum</taxon>
    </lineage>
</organism>
<gene>
    <name evidence="3" type="ORF">Tco_0703146</name>
</gene>
<accession>A0ABQ4XY14</accession>
<dbReference type="EMBL" id="BQNB010009925">
    <property type="protein sequence ID" value="GJS70305.1"/>
    <property type="molecule type" value="Genomic_DNA"/>
</dbReference>
<dbReference type="InterPro" id="IPR012677">
    <property type="entry name" value="Nucleotide-bd_a/b_plait_sf"/>
</dbReference>
<dbReference type="CDD" id="cd00590">
    <property type="entry name" value="RRM_SF"/>
    <property type="match status" value="1"/>
</dbReference>
<comment type="caution">
    <text evidence="3">The sequence shown here is derived from an EMBL/GenBank/DDBJ whole genome shotgun (WGS) entry which is preliminary data.</text>
</comment>
<keyword evidence="1" id="KW-0694">RNA-binding</keyword>
<dbReference type="PROSITE" id="PS50102">
    <property type="entry name" value="RRM"/>
    <property type="match status" value="1"/>
</dbReference>
<evidence type="ECO:0000313" key="4">
    <source>
        <dbReference type="Proteomes" id="UP001151760"/>
    </source>
</evidence>
<protein>
    <submittedName>
        <fullName evidence="3">Nucleotide-binding alpha-beta plait domain-containing protein</fullName>
    </submittedName>
</protein>
<proteinExistence type="predicted"/>
<dbReference type="SMART" id="SM00360">
    <property type="entry name" value="RRM"/>
    <property type="match status" value="1"/>
</dbReference>
<evidence type="ECO:0000256" key="1">
    <source>
        <dbReference type="PROSITE-ProRule" id="PRU00176"/>
    </source>
</evidence>